<reference evidence="2 3" key="1">
    <citation type="journal article" date="2016" name="Nat. Commun.">
        <title>Thousands of microbial genomes shed light on interconnected biogeochemical processes in an aquifer system.</title>
        <authorList>
            <person name="Anantharaman K."/>
            <person name="Brown C.T."/>
            <person name="Hug L.A."/>
            <person name="Sharon I."/>
            <person name="Castelle C.J."/>
            <person name="Probst A.J."/>
            <person name="Thomas B.C."/>
            <person name="Singh A."/>
            <person name="Wilkins M.J."/>
            <person name="Karaoz U."/>
            <person name="Brodie E.L."/>
            <person name="Williams K.H."/>
            <person name="Hubbard S.S."/>
            <person name="Banfield J.F."/>
        </authorList>
    </citation>
    <scope>NUCLEOTIDE SEQUENCE [LARGE SCALE GENOMIC DNA]</scope>
</reference>
<sequence length="60" mass="6837">MNTQKKEQRVARGSARWHASRLEGVRKNLGTKKGLKSKGAKKGRHLKKVIRTRASKKRTV</sequence>
<evidence type="ECO:0000256" key="1">
    <source>
        <dbReference type="SAM" id="MobiDB-lite"/>
    </source>
</evidence>
<dbReference type="AlphaFoldDB" id="A0A1F6ET79"/>
<feature type="region of interest" description="Disordered" evidence="1">
    <location>
        <begin position="1"/>
        <end position="60"/>
    </location>
</feature>
<dbReference type="STRING" id="1798515.A3B35_00430"/>
<gene>
    <name evidence="2" type="ORF">A3B35_00430</name>
</gene>
<accession>A0A1F6ET79</accession>
<proteinExistence type="predicted"/>
<feature type="compositionally biased region" description="Basic residues" evidence="1">
    <location>
        <begin position="29"/>
        <end position="60"/>
    </location>
</feature>
<feature type="compositionally biased region" description="Basic and acidic residues" evidence="1">
    <location>
        <begin position="1"/>
        <end position="10"/>
    </location>
</feature>
<dbReference type="Proteomes" id="UP000177215">
    <property type="component" value="Unassembled WGS sequence"/>
</dbReference>
<protein>
    <submittedName>
        <fullName evidence="2">Uncharacterized protein</fullName>
    </submittedName>
</protein>
<comment type="caution">
    <text evidence="2">The sequence shown here is derived from an EMBL/GenBank/DDBJ whole genome shotgun (WGS) entry which is preliminary data.</text>
</comment>
<evidence type="ECO:0000313" key="2">
    <source>
        <dbReference type="EMBL" id="OGG76817.1"/>
    </source>
</evidence>
<organism evidence="2 3">
    <name type="scientific">Candidatus Kaiserbacteria bacterium RIFCSPLOWO2_01_FULL_54_24</name>
    <dbReference type="NCBI Taxonomy" id="1798515"/>
    <lineage>
        <taxon>Bacteria</taxon>
        <taxon>Candidatus Kaiseribacteriota</taxon>
    </lineage>
</organism>
<evidence type="ECO:0000313" key="3">
    <source>
        <dbReference type="Proteomes" id="UP000177215"/>
    </source>
</evidence>
<dbReference type="EMBL" id="MFMC01000037">
    <property type="protein sequence ID" value="OGG76817.1"/>
    <property type="molecule type" value="Genomic_DNA"/>
</dbReference>
<name>A0A1F6ET79_9BACT</name>